<dbReference type="EMBL" id="OX395130">
    <property type="protein sequence ID" value="CAI5773856.1"/>
    <property type="molecule type" value="Genomic_DNA"/>
</dbReference>
<protein>
    <submittedName>
        <fullName evidence="2">Uncharacterized protein</fullName>
    </submittedName>
</protein>
<organism evidence="2 3">
    <name type="scientific">Podarcis lilfordi</name>
    <name type="common">Lilford's wall lizard</name>
    <dbReference type="NCBI Taxonomy" id="74358"/>
    <lineage>
        <taxon>Eukaryota</taxon>
        <taxon>Metazoa</taxon>
        <taxon>Chordata</taxon>
        <taxon>Craniata</taxon>
        <taxon>Vertebrata</taxon>
        <taxon>Euteleostomi</taxon>
        <taxon>Lepidosauria</taxon>
        <taxon>Squamata</taxon>
        <taxon>Bifurcata</taxon>
        <taxon>Unidentata</taxon>
        <taxon>Episquamata</taxon>
        <taxon>Laterata</taxon>
        <taxon>Lacertibaenia</taxon>
        <taxon>Lacertidae</taxon>
        <taxon>Podarcis</taxon>
    </lineage>
</organism>
<dbReference type="Proteomes" id="UP001178461">
    <property type="component" value="Chromosome 5"/>
</dbReference>
<feature type="compositionally biased region" description="Basic and acidic residues" evidence="1">
    <location>
        <begin position="11"/>
        <end position="23"/>
    </location>
</feature>
<proteinExistence type="predicted"/>
<feature type="region of interest" description="Disordered" evidence="1">
    <location>
        <begin position="1"/>
        <end position="34"/>
    </location>
</feature>
<name>A0AA35K8S8_9SAUR</name>
<reference evidence="2" key="1">
    <citation type="submission" date="2022-12" db="EMBL/GenBank/DDBJ databases">
        <authorList>
            <person name="Alioto T."/>
            <person name="Alioto T."/>
            <person name="Gomez Garrido J."/>
        </authorList>
    </citation>
    <scope>NUCLEOTIDE SEQUENCE</scope>
</reference>
<sequence>MARSWPPLLRSRTDAARSKEPGPARRKQASKRRWCVARPGEKPKRGRLRAADLALPALGAGQSPRPRVELSQIDFRGIDFPARPTLP</sequence>
<evidence type="ECO:0000313" key="3">
    <source>
        <dbReference type="Proteomes" id="UP001178461"/>
    </source>
</evidence>
<accession>A0AA35K8S8</accession>
<evidence type="ECO:0000256" key="1">
    <source>
        <dbReference type="SAM" id="MobiDB-lite"/>
    </source>
</evidence>
<keyword evidence="3" id="KW-1185">Reference proteome</keyword>
<evidence type="ECO:0000313" key="2">
    <source>
        <dbReference type="EMBL" id="CAI5773856.1"/>
    </source>
</evidence>
<feature type="compositionally biased region" description="Basic residues" evidence="1">
    <location>
        <begin position="24"/>
        <end position="34"/>
    </location>
</feature>
<dbReference type="AlphaFoldDB" id="A0AA35K8S8"/>
<gene>
    <name evidence="2" type="ORF">PODLI_1B015759</name>
</gene>